<feature type="domain" description="DUF7654" evidence="2">
    <location>
        <begin position="504"/>
        <end position="647"/>
    </location>
</feature>
<feature type="transmembrane region" description="Helical" evidence="1">
    <location>
        <begin position="418"/>
        <end position="439"/>
    </location>
</feature>
<comment type="caution">
    <text evidence="4">The sequence shown here is derived from an EMBL/GenBank/DDBJ whole genome shotgun (WGS) entry which is preliminary data.</text>
</comment>
<keyword evidence="1" id="KW-0812">Transmembrane</keyword>
<dbReference type="InterPro" id="IPR056071">
    <property type="entry name" value="DUF7654"/>
</dbReference>
<feature type="transmembrane region" description="Helical" evidence="1">
    <location>
        <begin position="12"/>
        <end position="30"/>
    </location>
</feature>
<protein>
    <recommendedName>
        <fullName evidence="6">Glycosyltransferase RgtA/B/C/D-like domain-containing protein</fullName>
    </recommendedName>
</protein>
<evidence type="ECO:0000259" key="2">
    <source>
        <dbReference type="Pfam" id="PF24672"/>
    </source>
</evidence>
<name>A0A7J5U470_9BACT</name>
<dbReference type="Pfam" id="PF24677">
    <property type="entry name" value="DUF7657"/>
    <property type="match status" value="1"/>
</dbReference>
<feature type="transmembrane region" description="Helical" evidence="1">
    <location>
        <begin position="389"/>
        <end position="406"/>
    </location>
</feature>
<feature type="transmembrane region" description="Helical" evidence="1">
    <location>
        <begin position="194"/>
        <end position="211"/>
    </location>
</feature>
<feature type="domain" description="DUF7657" evidence="3">
    <location>
        <begin position="9"/>
        <end position="403"/>
    </location>
</feature>
<proteinExistence type="predicted"/>
<feature type="transmembrane region" description="Helical" evidence="1">
    <location>
        <begin position="349"/>
        <end position="369"/>
    </location>
</feature>
<feature type="transmembrane region" description="Helical" evidence="1">
    <location>
        <begin position="459"/>
        <end position="490"/>
    </location>
</feature>
<feature type="transmembrane region" description="Helical" evidence="1">
    <location>
        <begin position="166"/>
        <end position="187"/>
    </location>
</feature>
<evidence type="ECO:0000313" key="5">
    <source>
        <dbReference type="Proteomes" id="UP000488299"/>
    </source>
</evidence>
<gene>
    <name evidence="4" type="ORF">F5984_07445</name>
</gene>
<feature type="transmembrane region" description="Helical" evidence="1">
    <location>
        <begin position="246"/>
        <end position="268"/>
    </location>
</feature>
<keyword evidence="1" id="KW-0472">Membrane</keyword>
<sequence>MIRFDKRVKITLGAFIGIFLLFVLFKWHYVSLPIWNTLLPDGSAPNRGLVAGTPKQIRMDDYAVGAPWILSNVSNEFGHENEGIGGLKAALLVSPTNHIVTVFKFMHWGFMLLDAERGYSWMYNSNPFLVLIGSFLFFLLVCRNHYLLSLTGALTLFLSSGTVRWSFIPAPMIGYCGLAFVAAIYVLKAQKPTHIALWALLLIWSVISYALYLYPPYQLPMVYLFAFVLVGYLINERKNLFPINRVPIRLGALGGIALIAGFVLYVFYNDVQETLKALSSTVYPGQRSETGGTGFIANAFSEYYSWFFDDQKFPKSWLNICELSHYLNFAPIIIPLSVLLFVKTRRIDWMIVGGSVFVLLMWIWMEVGFPKSLAKLSLMSMVPTRRGQVPMGIGAVVLLFLYLGALSTANTAKNEVKLPVWTNAVAIIGIAAFMIYTAYVNINDSEGLVKPFQTFIPVVFFTMMGVLLVSSIAIPYRLTIFCTGLILFLLPNLKANPLSKGLSPITENAFFRTVKSLVEQDPNARWIVNGNQFITYMVTATGAKQITGVKYIPNRKTIMSVLDPKMKRDSAYNRYAHVTNQSYIDGKDSVVLVNQFEDGYIIVMDPCSPRMKQLNVKYQVFDHAPQPVEVRCMKQVATLGSLTIYQTNF</sequence>
<evidence type="ECO:0000256" key="1">
    <source>
        <dbReference type="SAM" id="Phobius"/>
    </source>
</evidence>
<evidence type="ECO:0000259" key="3">
    <source>
        <dbReference type="Pfam" id="PF24677"/>
    </source>
</evidence>
<dbReference type="Proteomes" id="UP000488299">
    <property type="component" value="Unassembled WGS sequence"/>
</dbReference>
<keyword evidence="5" id="KW-1185">Reference proteome</keyword>
<organism evidence="4 5">
    <name type="scientific">Rudanella paleaurantiibacter</name>
    <dbReference type="NCBI Taxonomy" id="2614655"/>
    <lineage>
        <taxon>Bacteria</taxon>
        <taxon>Pseudomonadati</taxon>
        <taxon>Bacteroidota</taxon>
        <taxon>Cytophagia</taxon>
        <taxon>Cytophagales</taxon>
        <taxon>Cytophagaceae</taxon>
        <taxon>Rudanella</taxon>
    </lineage>
</organism>
<dbReference type="InterPro" id="IPR056074">
    <property type="entry name" value="DUF7657"/>
</dbReference>
<accession>A0A7J5U470</accession>
<dbReference type="Pfam" id="PF24672">
    <property type="entry name" value="DUF7654"/>
    <property type="match status" value="1"/>
</dbReference>
<feature type="transmembrane region" description="Helical" evidence="1">
    <location>
        <begin position="127"/>
        <end position="146"/>
    </location>
</feature>
<keyword evidence="1" id="KW-1133">Transmembrane helix</keyword>
<dbReference type="EMBL" id="WELI01000002">
    <property type="protein sequence ID" value="KAB7732312.1"/>
    <property type="molecule type" value="Genomic_DNA"/>
</dbReference>
<evidence type="ECO:0000313" key="4">
    <source>
        <dbReference type="EMBL" id="KAB7732312.1"/>
    </source>
</evidence>
<evidence type="ECO:0008006" key="6">
    <source>
        <dbReference type="Google" id="ProtNLM"/>
    </source>
</evidence>
<dbReference type="AlphaFoldDB" id="A0A7J5U470"/>
<feature type="transmembrane region" description="Helical" evidence="1">
    <location>
        <begin position="217"/>
        <end position="234"/>
    </location>
</feature>
<reference evidence="4 5" key="1">
    <citation type="submission" date="2019-10" db="EMBL/GenBank/DDBJ databases">
        <title>Rudanella paleaurantiibacter sp. nov., isolated from sludge.</title>
        <authorList>
            <person name="Xu S.Q."/>
        </authorList>
    </citation>
    <scope>NUCLEOTIDE SEQUENCE [LARGE SCALE GENOMIC DNA]</scope>
    <source>
        <strain evidence="4 5">HX-22-17</strain>
    </source>
</reference>
<feature type="transmembrane region" description="Helical" evidence="1">
    <location>
        <begin position="323"/>
        <end position="342"/>
    </location>
</feature>